<dbReference type="PANTHER" id="PTHR42923:SF17">
    <property type="entry name" value="AMINE OXIDASE DOMAIN-CONTAINING PROTEIN"/>
    <property type="match status" value="1"/>
</dbReference>
<dbReference type="RefSeq" id="WP_055024264.1">
    <property type="nucleotide sequence ID" value="NZ_CP020472.1"/>
</dbReference>
<evidence type="ECO:0000259" key="1">
    <source>
        <dbReference type="Pfam" id="PF01593"/>
    </source>
</evidence>
<dbReference type="Pfam" id="PF01593">
    <property type="entry name" value="Amino_oxidase"/>
    <property type="match status" value="1"/>
</dbReference>
<dbReference type="EMBL" id="CP020472">
    <property type="protein sequence ID" value="ARD21497.1"/>
    <property type="molecule type" value="Genomic_DNA"/>
</dbReference>
<organism evidence="2 3">
    <name type="scientific">Shewanella japonica</name>
    <dbReference type="NCBI Taxonomy" id="93973"/>
    <lineage>
        <taxon>Bacteria</taxon>
        <taxon>Pseudomonadati</taxon>
        <taxon>Pseudomonadota</taxon>
        <taxon>Gammaproteobacteria</taxon>
        <taxon>Alteromonadales</taxon>
        <taxon>Shewanellaceae</taxon>
        <taxon>Shewanella</taxon>
    </lineage>
</organism>
<dbReference type="SUPFAM" id="SSF51905">
    <property type="entry name" value="FAD/NAD(P)-binding domain"/>
    <property type="match status" value="1"/>
</dbReference>
<dbReference type="InterPro" id="IPR050464">
    <property type="entry name" value="Zeta_carotene_desat/Oxidored"/>
</dbReference>
<dbReference type="InterPro" id="IPR036188">
    <property type="entry name" value="FAD/NAD-bd_sf"/>
</dbReference>
<keyword evidence="3" id="KW-1185">Reference proteome</keyword>
<dbReference type="Gene3D" id="3.50.50.60">
    <property type="entry name" value="FAD/NAD(P)-binding domain"/>
    <property type="match status" value="1"/>
</dbReference>
<dbReference type="InterPro" id="IPR002937">
    <property type="entry name" value="Amino_oxidase"/>
</dbReference>
<dbReference type="Proteomes" id="UP000191820">
    <property type="component" value="Chromosome"/>
</dbReference>
<protein>
    <submittedName>
        <fullName evidence="2">Amine oxidase</fullName>
    </submittedName>
</protein>
<proteinExistence type="predicted"/>
<dbReference type="PANTHER" id="PTHR42923">
    <property type="entry name" value="PROTOPORPHYRINOGEN OXIDASE"/>
    <property type="match status" value="1"/>
</dbReference>
<reference evidence="2 3" key="1">
    <citation type="submission" date="2017-03" db="EMBL/GenBank/DDBJ databases">
        <title>Genome sequencing of Shewanella japonica KCTC 22435.</title>
        <authorList>
            <person name="Kim K.M."/>
        </authorList>
    </citation>
    <scope>NUCLEOTIDE SEQUENCE [LARGE SCALE GENOMIC DNA]</scope>
    <source>
        <strain evidence="2 3">KCTC 22435</strain>
    </source>
</reference>
<name>A0ABM6JI81_9GAMM</name>
<gene>
    <name evidence="2" type="ORF">SJ2017_1170</name>
</gene>
<evidence type="ECO:0000313" key="2">
    <source>
        <dbReference type="EMBL" id="ARD21497.1"/>
    </source>
</evidence>
<accession>A0ABM6JI81</accession>
<sequence length="422" mass="47926">MKKIAVVGSGISGLTCAHLLSQLHEVTVFEANDYIGGHTATIDVEVGGKPYAIDSGFIVFNDRTYPRFQKLMARLDVKSLPTEMSFSVQNTQTGLEYNGHTLWSMFAQRRNLLKPDFYRFLAEIVKFNNQCKAIYDAEDYQIDTLGEFLDSQGFSDFFSEHYILPMGAAIWSASINDMRAFSLRFFIRFFHHHGLLNISDRPQWYVLEGGSRSYIPALIEPFKQRLFLNSPVTSIERKHDGVNIKINDGEVQYFDEVILACHSDQALAMLTDASEDERQVLGAMAYQDNEVVLHTDVNLLPKRKAAWASWNYRLQGVDASDIANKPASVTYNMNILQRLPKDAPTFCVTLNQTHLIDESKILRKFNYAHPVFNEASMAAQKERSRICGVRHTHFAGAYWYNGFHEDGVRSGLDVCNNFGISL</sequence>
<evidence type="ECO:0000313" key="3">
    <source>
        <dbReference type="Proteomes" id="UP000191820"/>
    </source>
</evidence>
<feature type="domain" description="Amine oxidase" evidence="1">
    <location>
        <begin position="11"/>
        <end position="273"/>
    </location>
</feature>